<evidence type="ECO:0000313" key="3">
    <source>
        <dbReference type="EMBL" id="MXU89834.1"/>
    </source>
</evidence>
<keyword evidence="1" id="KW-0812">Transmembrane</keyword>
<keyword evidence="1" id="KW-0472">Membrane</keyword>
<name>A0A6B0UJL0_IXORI</name>
<keyword evidence="1" id="KW-1133">Transmembrane helix</keyword>
<proteinExistence type="predicted"/>
<evidence type="ECO:0008006" key="4">
    <source>
        <dbReference type="Google" id="ProtNLM"/>
    </source>
</evidence>
<organism evidence="3">
    <name type="scientific">Ixodes ricinus</name>
    <name type="common">Common tick</name>
    <name type="synonym">Acarus ricinus</name>
    <dbReference type="NCBI Taxonomy" id="34613"/>
    <lineage>
        <taxon>Eukaryota</taxon>
        <taxon>Metazoa</taxon>
        <taxon>Ecdysozoa</taxon>
        <taxon>Arthropoda</taxon>
        <taxon>Chelicerata</taxon>
        <taxon>Arachnida</taxon>
        <taxon>Acari</taxon>
        <taxon>Parasitiformes</taxon>
        <taxon>Ixodida</taxon>
        <taxon>Ixodoidea</taxon>
        <taxon>Ixodidae</taxon>
        <taxon>Ixodinae</taxon>
        <taxon>Ixodes</taxon>
    </lineage>
</organism>
<evidence type="ECO:0000256" key="1">
    <source>
        <dbReference type="SAM" id="Phobius"/>
    </source>
</evidence>
<feature type="signal peptide" evidence="2">
    <location>
        <begin position="1"/>
        <end position="18"/>
    </location>
</feature>
<accession>A0A6B0UJL0</accession>
<feature type="chain" id="PRO_5025347148" description="Secreted protein" evidence="2">
    <location>
        <begin position="19"/>
        <end position="110"/>
    </location>
</feature>
<feature type="transmembrane region" description="Helical" evidence="1">
    <location>
        <begin position="64"/>
        <end position="88"/>
    </location>
</feature>
<dbReference type="AlphaFoldDB" id="A0A6B0UJL0"/>
<dbReference type="EMBL" id="GIFC01007751">
    <property type="protein sequence ID" value="MXU89834.1"/>
    <property type="molecule type" value="Transcribed_RNA"/>
</dbReference>
<evidence type="ECO:0000256" key="2">
    <source>
        <dbReference type="SAM" id="SignalP"/>
    </source>
</evidence>
<sequence>MFSFRCTHLLGACQVALCCTGTSMQQHHFRKHLFECGPFENRVNACAHVPQKHTYAHFHPHSCLFITLLLLHFFLFGVVHTSCMQLLLDKPHGCGTSRHRRYVYGMLVVA</sequence>
<keyword evidence="2" id="KW-0732">Signal</keyword>
<protein>
    <recommendedName>
        <fullName evidence="4">Secreted protein</fullName>
    </recommendedName>
</protein>
<reference evidence="3" key="1">
    <citation type="submission" date="2019-12" db="EMBL/GenBank/DDBJ databases">
        <title>An insight into the sialome of adult female Ixodes ricinus ticks feeding for 6 days.</title>
        <authorList>
            <person name="Perner J."/>
            <person name="Ribeiro J.M.C."/>
        </authorList>
    </citation>
    <scope>NUCLEOTIDE SEQUENCE</scope>
    <source>
        <strain evidence="3">Semi-engorged</strain>
        <tissue evidence="3">Salivary glands</tissue>
    </source>
</reference>